<protein>
    <recommendedName>
        <fullName evidence="4">BPL/LPL catalytic domain-containing protein</fullName>
    </recommendedName>
</protein>
<evidence type="ECO:0000256" key="2">
    <source>
        <dbReference type="ARBA" id="ARBA00022598"/>
    </source>
</evidence>
<dbReference type="GO" id="GO:0005737">
    <property type="term" value="C:cytoplasm"/>
    <property type="evidence" value="ECO:0007669"/>
    <property type="project" value="TreeGrafter"/>
</dbReference>
<dbReference type="SUPFAM" id="SSF55681">
    <property type="entry name" value="Class II aaRS and biotin synthetases"/>
    <property type="match status" value="1"/>
</dbReference>
<sequence length="915" mass="101725">MLFLTFGNFVMFSIQFISEVLRYRCYWRVMQRLLPTGSIRVKSTKQASNKVHKSLLNPSESEHVEYEDDYIQISSLRPMQEVDLSSWTAYTSYLQVHSCVPDTSQNIYVLMEARRPPDLSKFVDNNLRIPPTQRVHVLSLGCPVAWKTAEPFGIILHCTFAGLVAISDAFGQNKITLDEDLELIGLATVKTQGTPQILVPPFGVISDDDLISNTIQNEPVNEQLKLNGESCYTQSVSSKQKSQLESSHITTESNLAAVSNHISDSQSEVSSSNNCQLDHTEKFLVEQTTKVNATAIKQQANQSLVSNDTQLKTESFSGESNGQDGLSGSRMKPPNILVYCGIKDSDRKFAEVKSSLEACINTEAHTIYHLKHDAVLSAPWRHNAALLLVSSCAHLRPEVEDEIRNFVLKDHGKLLSFNSSVESVFVEKVEEEGIDGERLIKFDYRDGQYITSVRGRFSYSDLKGNAQVIVPHNFCAAQNNLTEQESKQVEDTRVASSPVPNGALVVKVYCEGGGITVLSQLLLERDPTEYAKDQESFTALKNSNADRLAILRDILASLGIDTSSGTIPALTPCFLLAQRVGLKESFLESFKHRLKDNILRSQKLNLKFLPSSPTQAESTPTLLPVVTDFEYDAHTEYFNPQTYWKHLNTLTLGQVLFYTDVITSTMPVFDGLQFSIPENVGLIAVAGRQTSGRGRLGNSWLSPIGCAMFTLPLSLSLESQLGQRVSFLQHIVSVAVVQSVVTLPGYEDLDIRLKWPNDIYYGKEMKLGGVLVTSTVVDTRIYATIGCGFNVSNSNPTICINDIIRLRNISNPHLPELPPLTSSHLIARTVTCLENLIQNFEKDGHQGFCNEYYKHWLHGNCKVNIQLDKATEGVIVGLDDYGFLSVRTSDGVISVQPDGNSFDMLHNLIHVKLQS</sequence>
<dbReference type="AlphaFoldDB" id="A0A8S3Z1R3"/>
<dbReference type="GO" id="GO:0004077">
    <property type="term" value="F:biotin--[biotin carboxyl-carrier protein] ligase activity"/>
    <property type="evidence" value="ECO:0007669"/>
    <property type="project" value="InterPro"/>
</dbReference>
<evidence type="ECO:0000313" key="5">
    <source>
        <dbReference type="EMBL" id="CAG5120576.1"/>
    </source>
</evidence>
<dbReference type="InterPro" id="IPR045864">
    <property type="entry name" value="aa-tRNA-synth_II/BPL/LPL"/>
</dbReference>
<dbReference type="InterPro" id="IPR004143">
    <property type="entry name" value="BPL_LPL_catalytic"/>
</dbReference>
<dbReference type="Proteomes" id="UP000678393">
    <property type="component" value="Unassembled WGS sequence"/>
</dbReference>
<proteinExistence type="inferred from homology"/>
<feature type="domain" description="BPL/LPL catalytic" evidence="4">
    <location>
        <begin position="641"/>
        <end position="841"/>
    </location>
</feature>
<dbReference type="PROSITE" id="PS51733">
    <property type="entry name" value="BPL_LPL_CATALYTIC"/>
    <property type="match status" value="1"/>
</dbReference>
<dbReference type="Pfam" id="PF03099">
    <property type="entry name" value="BPL_LplA_LipB"/>
    <property type="match status" value="1"/>
</dbReference>
<feature type="region of interest" description="Disordered" evidence="3">
    <location>
        <begin position="304"/>
        <end position="330"/>
    </location>
</feature>
<reference evidence="5" key="1">
    <citation type="submission" date="2021-04" db="EMBL/GenBank/DDBJ databases">
        <authorList>
            <consortium name="Molecular Ecology Group"/>
        </authorList>
    </citation>
    <scope>NUCLEOTIDE SEQUENCE</scope>
</reference>
<dbReference type="NCBIfam" id="TIGR00121">
    <property type="entry name" value="birA_ligase"/>
    <property type="match status" value="1"/>
</dbReference>
<dbReference type="PANTHER" id="PTHR12835:SF5">
    <property type="entry name" value="BIOTIN--PROTEIN LIGASE"/>
    <property type="match status" value="1"/>
</dbReference>
<dbReference type="InterPro" id="IPR004408">
    <property type="entry name" value="Biotin_CoA_COase_ligase"/>
</dbReference>
<evidence type="ECO:0000313" key="6">
    <source>
        <dbReference type="Proteomes" id="UP000678393"/>
    </source>
</evidence>
<keyword evidence="6" id="KW-1185">Reference proteome</keyword>
<dbReference type="PANTHER" id="PTHR12835">
    <property type="entry name" value="BIOTIN PROTEIN LIGASE"/>
    <property type="match status" value="1"/>
</dbReference>
<organism evidence="5 6">
    <name type="scientific">Candidula unifasciata</name>
    <dbReference type="NCBI Taxonomy" id="100452"/>
    <lineage>
        <taxon>Eukaryota</taxon>
        <taxon>Metazoa</taxon>
        <taxon>Spiralia</taxon>
        <taxon>Lophotrochozoa</taxon>
        <taxon>Mollusca</taxon>
        <taxon>Gastropoda</taxon>
        <taxon>Heterobranchia</taxon>
        <taxon>Euthyneura</taxon>
        <taxon>Panpulmonata</taxon>
        <taxon>Eupulmonata</taxon>
        <taxon>Stylommatophora</taxon>
        <taxon>Helicina</taxon>
        <taxon>Helicoidea</taxon>
        <taxon>Geomitridae</taxon>
        <taxon>Candidula</taxon>
    </lineage>
</organism>
<dbReference type="Pfam" id="PF02237">
    <property type="entry name" value="BPL_C"/>
    <property type="match status" value="1"/>
</dbReference>
<dbReference type="EMBL" id="CAJHNH020000926">
    <property type="protein sequence ID" value="CAG5120576.1"/>
    <property type="molecule type" value="Genomic_DNA"/>
</dbReference>
<keyword evidence="2" id="KW-0436">Ligase</keyword>
<gene>
    <name evidence="5" type="ORF">CUNI_LOCUS6134</name>
</gene>
<comment type="similarity">
    <text evidence="1">Belongs to the biotin--protein ligase family.</text>
</comment>
<name>A0A8S3Z1R3_9EUPU</name>
<evidence type="ECO:0000256" key="1">
    <source>
        <dbReference type="ARBA" id="ARBA00009934"/>
    </source>
</evidence>
<accession>A0A8S3Z1R3</accession>
<comment type="caution">
    <text evidence="5">The sequence shown here is derived from an EMBL/GenBank/DDBJ whole genome shotgun (WGS) entry which is preliminary data.</text>
</comment>
<dbReference type="OrthoDB" id="10250105at2759"/>
<feature type="compositionally biased region" description="Polar residues" evidence="3">
    <location>
        <begin position="304"/>
        <end position="326"/>
    </location>
</feature>
<dbReference type="InterPro" id="IPR003142">
    <property type="entry name" value="BPL_C"/>
</dbReference>
<dbReference type="Gene3D" id="3.30.930.10">
    <property type="entry name" value="Bira Bifunctional Protein, Domain 2"/>
    <property type="match status" value="1"/>
</dbReference>
<evidence type="ECO:0000256" key="3">
    <source>
        <dbReference type="SAM" id="MobiDB-lite"/>
    </source>
</evidence>
<evidence type="ECO:0000259" key="4">
    <source>
        <dbReference type="PROSITE" id="PS51733"/>
    </source>
</evidence>